<sequence length="351" mass="37825">MRGKAKDTDVPELCLSVLFSATVAPGALLALTILLHFPPERYLTQLQAVRHDTVSSSNRLNLPGLPPRALYRRPLSVACSRSRRRLPGRAICLLLGVRLLCDKRRETCISDSLGVPLSVTSSAENDQRRVAILTRHKPTRQTRVFTRLTFHFPARQRWHLLPSPARPLSSLSSPPTSDPSLPLSQNNMGLATPIFFAVVVALSTPMALAQGSTLAPGSGSPLPSLRTQCVAAVAFFNTLGTSLPWNVSAEDPDPASPMCCSNATSFAALPLGVPAVGCTGIGTAAIYVSSLPPSGLVHCDRLVHDERSFRRVGRAGSANSDPIVPLAHGDEHKRRHHHPHDPHETADPRPQ</sequence>
<feature type="compositionally biased region" description="Basic and acidic residues" evidence="1">
    <location>
        <begin position="341"/>
        <end position="351"/>
    </location>
</feature>
<keyword evidence="2" id="KW-0812">Transmembrane</keyword>
<evidence type="ECO:0000256" key="2">
    <source>
        <dbReference type="SAM" id="Phobius"/>
    </source>
</evidence>
<reference evidence="4" key="1">
    <citation type="journal article" date="2018" name="Nat. Microbiol.">
        <title>Leveraging single-cell genomics to expand the fungal tree of life.</title>
        <authorList>
            <person name="Ahrendt S.R."/>
            <person name="Quandt C.A."/>
            <person name="Ciobanu D."/>
            <person name="Clum A."/>
            <person name="Salamov A."/>
            <person name="Andreopoulos B."/>
            <person name="Cheng J.F."/>
            <person name="Woyke T."/>
            <person name="Pelin A."/>
            <person name="Henrissat B."/>
            <person name="Reynolds N.K."/>
            <person name="Benny G.L."/>
            <person name="Smith M.E."/>
            <person name="James T.Y."/>
            <person name="Grigoriev I.V."/>
        </authorList>
    </citation>
    <scope>NUCLEOTIDE SEQUENCE [LARGE SCALE GENOMIC DNA]</scope>
</reference>
<protein>
    <recommendedName>
        <fullName evidence="5">Hydrophobin</fullName>
    </recommendedName>
</protein>
<feature type="transmembrane region" description="Helical" evidence="2">
    <location>
        <begin position="12"/>
        <end position="37"/>
    </location>
</feature>
<evidence type="ECO:0008006" key="5">
    <source>
        <dbReference type="Google" id="ProtNLM"/>
    </source>
</evidence>
<organism evidence="3 4">
    <name type="scientific">Blyttiomyces helicus</name>
    <dbReference type="NCBI Taxonomy" id="388810"/>
    <lineage>
        <taxon>Eukaryota</taxon>
        <taxon>Fungi</taxon>
        <taxon>Fungi incertae sedis</taxon>
        <taxon>Chytridiomycota</taxon>
        <taxon>Chytridiomycota incertae sedis</taxon>
        <taxon>Chytridiomycetes</taxon>
        <taxon>Chytridiomycetes incertae sedis</taxon>
        <taxon>Blyttiomyces</taxon>
    </lineage>
</organism>
<feature type="region of interest" description="Disordered" evidence="1">
    <location>
        <begin position="312"/>
        <end position="351"/>
    </location>
</feature>
<gene>
    <name evidence="3" type="ORF">BDK51DRAFT_42569</name>
</gene>
<keyword evidence="2" id="KW-1133">Transmembrane helix</keyword>
<dbReference type="EMBL" id="KZ996738">
    <property type="protein sequence ID" value="RKO88409.1"/>
    <property type="molecule type" value="Genomic_DNA"/>
</dbReference>
<dbReference type="AlphaFoldDB" id="A0A4P9W7H0"/>
<keyword evidence="2" id="KW-0472">Membrane</keyword>
<accession>A0A4P9W7H0</accession>
<name>A0A4P9W7H0_9FUNG</name>
<evidence type="ECO:0000313" key="3">
    <source>
        <dbReference type="EMBL" id="RKO88409.1"/>
    </source>
</evidence>
<proteinExistence type="predicted"/>
<keyword evidence="4" id="KW-1185">Reference proteome</keyword>
<evidence type="ECO:0000313" key="4">
    <source>
        <dbReference type="Proteomes" id="UP000269721"/>
    </source>
</evidence>
<dbReference type="Proteomes" id="UP000269721">
    <property type="component" value="Unassembled WGS sequence"/>
</dbReference>
<evidence type="ECO:0000256" key="1">
    <source>
        <dbReference type="SAM" id="MobiDB-lite"/>
    </source>
</evidence>